<gene>
    <name evidence="1" type="ORF">RGR602_PC02060</name>
</gene>
<name>A0A0B4XHL9_9HYPH</name>
<dbReference type="AlphaFoldDB" id="A0A0B4XHL9"/>
<evidence type="ECO:0000313" key="2">
    <source>
        <dbReference type="Proteomes" id="UP000031368"/>
    </source>
</evidence>
<dbReference type="EMBL" id="CP006880">
    <property type="protein sequence ID" value="AJD46083.1"/>
    <property type="molecule type" value="Genomic_DNA"/>
</dbReference>
<dbReference type="HOGENOM" id="CLU_3011166_0_0_5"/>
<geneLocation type="plasmid" evidence="1 2">
    <name>pRgalR602c</name>
</geneLocation>
<dbReference type="Proteomes" id="UP000031368">
    <property type="component" value="Plasmid pRgalR602c"/>
</dbReference>
<reference evidence="1 2" key="1">
    <citation type="submission" date="2013-11" db="EMBL/GenBank/DDBJ databases">
        <title>Complete genome sequence of Rhizobium gallicum bv. gallicum R602.</title>
        <authorList>
            <person name="Bustos P."/>
            <person name="Santamaria R.I."/>
            <person name="Lozano L."/>
            <person name="Acosta J.L."/>
            <person name="Ormeno-Orrillo E."/>
            <person name="Rogel M.A."/>
            <person name="Romero D."/>
            <person name="Cevallos M.A."/>
            <person name="Martinez-Romero E."/>
            <person name="Gonzalez V."/>
        </authorList>
    </citation>
    <scope>NUCLEOTIDE SEQUENCE [LARGE SCALE GENOMIC DNA]</scope>
    <source>
        <strain evidence="1 2">R602</strain>
        <plasmid evidence="1 2">pRgalR602c</plasmid>
    </source>
</reference>
<organism evidence="1 2">
    <name type="scientific">Rhizobium gallicum bv. gallicum R602sp</name>
    <dbReference type="NCBI Taxonomy" id="1041138"/>
    <lineage>
        <taxon>Bacteria</taxon>
        <taxon>Pseudomonadati</taxon>
        <taxon>Pseudomonadota</taxon>
        <taxon>Alphaproteobacteria</taxon>
        <taxon>Hyphomicrobiales</taxon>
        <taxon>Rhizobiaceae</taxon>
        <taxon>Rhizobium/Agrobacterium group</taxon>
        <taxon>Rhizobium</taxon>
    </lineage>
</organism>
<keyword evidence="2" id="KW-1185">Reference proteome</keyword>
<dbReference type="KEGG" id="rga:RGR602_PC02060"/>
<accession>A0A0B4XHL9</accession>
<keyword evidence="1" id="KW-0614">Plasmid</keyword>
<sequence length="56" mass="6072">MKCVGFSIGPVLSKTRIAGCPSTAPWEKCASQERHFGDYADRSSSHEAIARPSSFL</sequence>
<proteinExistence type="predicted"/>
<protein>
    <submittedName>
        <fullName evidence="1">Uncharacterized protein</fullName>
    </submittedName>
</protein>
<evidence type="ECO:0000313" key="1">
    <source>
        <dbReference type="EMBL" id="AJD46083.1"/>
    </source>
</evidence>